<name>A0A8T0PY03_PANVG</name>
<keyword evidence="6" id="KW-0067">ATP-binding</keyword>
<sequence length="1032" mass="116796">MAALFASMAVKRALDNLSSLLPAAMTSTPSATAVVSQGIEDLRMLEPIMSTIHATLDEAEQHWSLHEESEKLRLKELKDLAYDAEDVVEEYEYEVNRRTAQAIEQPADVEGGASDCSSSIKRRRQEVYEEHGTVAVPSEIAHSARKVRERFTEIKEYSDSFSLSENDGERKMVPDIHSMRQTSSIVFAPRILGREDDKENVIKKLIYRSGEGSCCGSHMSVLAILGMGGLGKTTLAQLVYNDARVRQYFDLCAWVCVSENFNVDIITRKIITSLTHNTCHHIQSGDLQGALVDQVKEKKVFLVLDDVWNERSDYWELLCMPMLASSRCDIIVTTRSKAVASLVQTIPFYNLNCLSPDESWLLFQQTAFVVQEISTPPDLVEIGKSITEKCNGLPLAIKTLGSILRFESDENKWRDVLQSELWDLKQSKNEVLPALELSYKCMPMQLKRCFVSLSLFSKRIYLDEYRVVWLWKLLDLLQCDGSDDKDEIGHLYFNQLFQRSLLQNYIDRPRVVMHDLVHDLACFLAGEDFFRLEGDKSIEIPQGARYMSILSNEKSIEISNASQSLRVITMMGNGDIENPEVLFLNCKKFRIVDIYPGRLANALLDAMGDMRLLRHFSHIVPVELPNSVLNLFNLQILYTDKPMAQGFGRLINLHTVPKIQLCKCGCFFNIRELKNMNKIRKLRMSGLCIASISDANEARLHSKRNLEVLELDFNGWKSCSEHTERSYGNEDTVSISGAQILETLRPHHQSLEVLRLNNFNFDTYPSWLGSTLFSNLTELHLDKCQSQHCPTLGELPSLRSLKIWGMEYVEHIGPEFCSLDRSTKGFLSLVLLCFDGLCRLQEWSGVEDGEFPCLETLRISGSFELRSLPLVPFSSLRSFTLSQSRNIITFPASSTLREVGISSCGSLNELPALPSLQSLQLSDCPSLVTFGHFPLLTVLDLDGQIIEDILHRLVNSHLLLECLKIWSHSLVSIHLDSKRLTSLAQLELRCPNLQYCDELGSLTSLKVLYVSGSPQLHVPDSLRSQLEKLIDL</sequence>
<feature type="domain" description="Disease resistance N-terminal" evidence="8">
    <location>
        <begin position="10"/>
        <end position="104"/>
    </location>
</feature>
<evidence type="ECO:0000256" key="1">
    <source>
        <dbReference type="ARBA" id="ARBA00008894"/>
    </source>
</evidence>
<evidence type="ECO:0000256" key="4">
    <source>
        <dbReference type="ARBA" id="ARBA00022741"/>
    </source>
</evidence>
<dbReference type="SUPFAM" id="SSF52058">
    <property type="entry name" value="L domain-like"/>
    <property type="match status" value="1"/>
</dbReference>
<dbReference type="Pfam" id="PF00931">
    <property type="entry name" value="NB-ARC"/>
    <property type="match status" value="1"/>
</dbReference>
<dbReference type="Proteomes" id="UP000823388">
    <property type="component" value="Chromosome 7N"/>
</dbReference>
<dbReference type="Pfam" id="PF23559">
    <property type="entry name" value="WHD_DRP"/>
    <property type="match status" value="1"/>
</dbReference>
<evidence type="ECO:0000259" key="8">
    <source>
        <dbReference type="Pfam" id="PF18052"/>
    </source>
</evidence>
<feature type="domain" description="Disease resistance protein winged helix" evidence="9">
    <location>
        <begin position="455"/>
        <end position="521"/>
    </location>
</feature>
<accession>A0A8T0PY03</accession>
<dbReference type="SUPFAM" id="SSF52540">
    <property type="entry name" value="P-loop containing nucleoside triphosphate hydrolases"/>
    <property type="match status" value="1"/>
</dbReference>
<dbReference type="InterPro" id="IPR027417">
    <property type="entry name" value="P-loop_NTPase"/>
</dbReference>
<dbReference type="PRINTS" id="PR00364">
    <property type="entry name" value="DISEASERSIST"/>
</dbReference>
<dbReference type="Pfam" id="PF18052">
    <property type="entry name" value="Rx_N"/>
    <property type="match status" value="1"/>
</dbReference>
<comment type="caution">
    <text evidence="11">The sequence shown here is derived from an EMBL/GenBank/DDBJ whole genome shotgun (WGS) entry which is preliminary data.</text>
</comment>
<keyword evidence="3" id="KW-0677">Repeat</keyword>
<evidence type="ECO:0000256" key="6">
    <source>
        <dbReference type="ARBA" id="ARBA00022840"/>
    </source>
</evidence>
<dbReference type="AlphaFoldDB" id="A0A8T0PY03"/>
<reference evidence="11" key="1">
    <citation type="submission" date="2020-05" db="EMBL/GenBank/DDBJ databases">
        <title>WGS assembly of Panicum virgatum.</title>
        <authorList>
            <person name="Lovell J.T."/>
            <person name="Jenkins J."/>
            <person name="Shu S."/>
            <person name="Juenger T.E."/>
            <person name="Schmutz J."/>
        </authorList>
    </citation>
    <scope>NUCLEOTIDE SEQUENCE</scope>
    <source>
        <strain evidence="11">AP13</strain>
    </source>
</reference>
<dbReference type="GO" id="GO:0043531">
    <property type="term" value="F:ADP binding"/>
    <property type="evidence" value="ECO:0007669"/>
    <property type="project" value="InterPro"/>
</dbReference>
<dbReference type="InterPro" id="IPR042197">
    <property type="entry name" value="Apaf_helical"/>
</dbReference>
<dbReference type="EMBL" id="CM029050">
    <property type="protein sequence ID" value="KAG2565995.1"/>
    <property type="molecule type" value="Genomic_DNA"/>
</dbReference>
<protein>
    <submittedName>
        <fullName evidence="11">Uncharacterized protein</fullName>
    </submittedName>
</protein>
<dbReference type="GO" id="GO:0006952">
    <property type="term" value="P:defense response"/>
    <property type="evidence" value="ECO:0007669"/>
    <property type="project" value="UniProtKB-KW"/>
</dbReference>
<keyword evidence="12" id="KW-1185">Reference proteome</keyword>
<dbReference type="InterPro" id="IPR056789">
    <property type="entry name" value="LRR_R13L1-DRL21"/>
</dbReference>
<evidence type="ECO:0000259" key="10">
    <source>
        <dbReference type="Pfam" id="PF25019"/>
    </source>
</evidence>
<proteinExistence type="inferred from homology"/>
<dbReference type="InterPro" id="IPR058922">
    <property type="entry name" value="WHD_DRP"/>
</dbReference>
<dbReference type="PANTHER" id="PTHR36766:SF55">
    <property type="entry name" value="OS11G0492900 PROTEIN"/>
    <property type="match status" value="1"/>
</dbReference>
<dbReference type="Gene3D" id="3.40.50.300">
    <property type="entry name" value="P-loop containing nucleotide triphosphate hydrolases"/>
    <property type="match status" value="1"/>
</dbReference>
<evidence type="ECO:0000313" key="12">
    <source>
        <dbReference type="Proteomes" id="UP000823388"/>
    </source>
</evidence>
<keyword evidence="4" id="KW-0547">Nucleotide-binding</keyword>
<dbReference type="SUPFAM" id="SSF52047">
    <property type="entry name" value="RNI-like"/>
    <property type="match status" value="1"/>
</dbReference>
<keyword evidence="5" id="KW-0611">Plant defense</keyword>
<evidence type="ECO:0000256" key="2">
    <source>
        <dbReference type="ARBA" id="ARBA00022614"/>
    </source>
</evidence>
<comment type="similarity">
    <text evidence="1">Belongs to the disease resistance NB-LRR family.</text>
</comment>
<dbReference type="PANTHER" id="PTHR36766">
    <property type="entry name" value="PLANT BROAD-SPECTRUM MILDEW RESISTANCE PROTEIN RPW8"/>
    <property type="match status" value="1"/>
</dbReference>
<evidence type="ECO:0000259" key="7">
    <source>
        <dbReference type="Pfam" id="PF00931"/>
    </source>
</evidence>
<dbReference type="Gene3D" id="1.20.5.4130">
    <property type="match status" value="1"/>
</dbReference>
<evidence type="ECO:0000259" key="9">
    <source>
        <dbReference type="Pfam" id="PF23559"/>
    </source>
</evidence>
<dbReference type="GO" id="GO:0051707">
    <property type="term" value="P:response to other organism"/>
    <property type="evidence" value="ECO:0007669"/>
    <property type="project" value="UniProtKB-ARBA"/>
</dbReference>
<evidence type="ECO:0000313" key="11">
    <source>
        <dbReference type="EMBL" id="KAG2565995.1"/>
    </source>
</evidence>
<dbReference type="InterPro" id="IPR032675">
    <property type="entry name" value="LRR_dom_sf"/>
</dbReference>
<dbReference type="InterPro" id="IPR036388">
    <property type="entry name" value="WH-like_DNA-bd_sf"/>
</dbReference>
<dbReference type="InterPro" id="IPR041118">
    <property type="entry name" value="Rx_N"/>
</dbReference>
<dbReference type="Gene3D" id="1.10.8.430">
    <property type="entry name" value="Helical domain of apoptotic protease-activating factors"/>
    <property type="match status" value="1"/>
</dbReference>
<dbReference type="Pfam" id="PF25019">
    <property type="entry name" value="LRR_R13L1-DRL21"/>
    <property type="match status" value="1"/>
</dbReference>
<dbReference type="InterPro" id="IPR002182">
    <property type="entry name" value="NB-ARC"/>
</dbReference>
<dbReference type="OrthoDB" id="1534087at2759"/>
<organism evidence="11 12">
    <name type="scientific">Panicum virgatum</name>
    <name type="common">Blackwell switchgrass</name>
    <dbReference type="NCBI Taxonomy" id="38727"/>
    <lineage>
        <taxon>Eukaryota</taxon>
        <taxon>Viridiplantae</taxon>
        <taxon>Streptophyta</taxon>
        <taxon>Embryophyta</taxon>
        <taxon>Tracheophyta</taxon>
        <taxon>Spermatophyta</taxon>
        <taxon>Magnoliopsida</taxon>
        <taxon>Liliopsida</taxon>
        <taxon>Poales</taxon>
        <taxon>Poaceae</taxon>
        <taxon>PACMAD clade</taxon>
        <taxon>Panicoideae</taxon>
        <taxon>Panicodae</taxon>
        <taxon>Paniceae</taxon>
        <taxon>Panicinae</taxon>
        <taxon>Panicum</taxon>
        <taxon>Panicum sect. Hiantes</taxon>
    </lineage>
</organism>
<keyword evidence="2" id="KW-0433">Leucine-rich repeat</keyword>
<dbReference type="GO" id="GO:0005524">
    <property type="term" value="F:ATP binding"/>
    <property type="evidence" value="ECO:0007669"/>
    <property type="project" value="UniProtKB-KW"/>
</dbReference>
<dbReference type="Gene3D" id="1.10.10.10">
    <property type="entry name" value="Winged helix-like DNA-binding domain superfamily/Winged helix DNA-binding domain"/>
    <property type="match status" value="1"/>
</dbReference>
<gene>
    <name evidence="11" type="ORF">PVAP13_7NG157700</name>
</gene>
<evidence type="ECO:0000256" key="5">
    <source>
        <dbReference type="ARBA" id="ARBA00022821"/>
    </source>
</evidence>
<evidence type="ECO:0000256" key="3">
    <source>
        <dbReference type="ARBA" id="ARBA00022737"/>
    </source>
</evidence>
<feature type="domain" description="R13L1/DRL21-like LRR repeat region" evidence="10">
    <location>
        <begin position="670"/>
        <end position="806"/>
    </location>
</feature>
<dbReference type="Gene3D" id="3.80.10.10">
    <property type="entry name" value="Ribonuclease Inhibitor"/>
    <property type="match status" value="2"/>
</dbReference>
<feature type="domain" description="NB-ARC" evidence="7">
    <location>
        <begin position="195"/>
        <end position="368"/>
    </location>
</feature>
<dbReference type="FunFam" id="3.40.50.300:FF:001091">
    <property type="entry name" value="Probable disease resistance protein At1g61300"/>
    <property type="match status" value="1"/>
</dbReference>